<proteinExistence type="predicted"/>
<evidence type="ECO:0000313" key="1">
    <source>
        <dbReference type="EMBL" id="QIZ05707.1"/>
    </source>
</evidence>
<name>A0A6H1NWX1_PRIMG</name>
<evidence type="ECO:0000313" key="2">
    <source>
        <dbReference type="Proteomes" id="UP000501868"/>
    </source>
</evidence>
<dbReference type="Proteomes" id="UP000501868">
    <property type="component" value="Chromosome"/>
</dbReference>
<organism evidence="1 2">
    <name type="scientific">Priestia megaterium</name>
    <name type="common">Bacillus megaterium</name>
    <dbReference type="NCBI Taxonomy" id="1404"/>
    <lineage>
        <taxon>Bacteria</taxon>
        <taxon>Bacillati</taxon>
        <taxon>Bacillota</taxon>
        <taxon>Bacilli</taxon>
        <taxon>Bacillales</taxon>
        <taxon>Bacillaceae</taxon>
        <taxon>Priestia</taxon>
    </lineage>
</organism>
<reference evidence="1 2" key="2">
    <citation type="submission" date="2020-04" db="EMBL/GenBank/DDBJ databases">
        <authorList>
            <person name="Fomenkov A."/>
            <person name="Anton B.P."/>
            <person name="Roberts R.J."/>
        </authorList>
    </citation>
    <scope>NUCLEOTIDE SEQUENCE [LARGE SCALE GENOMIC DNA]</scope>
    <source>
        <strain evidence="1 2">S2</strain>
    </source>
</reference>
<accession>A0A6H1NWX1</accession>
<sequence>MKLDFAINYMPIYSFYDPTKGFPFSGHCLSDYGESGLIRGWIPAGDYF</sequence>
<protein>
    <submittedName>
        <fullName evidence="1">Uncharacterized protein</fullName>
    </submittedName>
</protein>
<dbReference type="AlphaFoldDB" id="A0A6H1NWX1"/>
<gene>
    <name evidence="1" type="ORF">HFZ78_02225</name>
</gene>
<dbReference type="EMBL" id="CP051128">
    <property type="protein sequence ID" value="QIZ05707.1"/>
    <property type="molecule type" value="Genomic_DNA"/>
</dbReference>
<reference evidence="1 2" key="1">
    <citation type="submission" date="2020-04" db="EMBL/GenBank/DDBJ databases">
        <title>Genome-Wide Identification of 5-Methylcytosine Sites in Bacterial Genomes By High-Throughput Sequencing of MspJI Restriction Fragments.</title>
        <authorList>
            <person name="Wu V."/>
        </authorList>
    </citation>
    <scope>NUCLEOTIDE SEQUENCE [LARGE SCALE GENOMIC DNA]</scope>
    <source>
        <strain evidence="1 2">S2</strain>
    </source>
</reference>